<keyword evidence="4 6" id="KW-1133">Transmembrane helix</keyword>
<dbReference type="RefSeq" id="WP_013757246.1">
    <property type="nucleotide sequence ID" value="NC_015500.1"/>
</dbReference>
<dbReference type="Pfam" id="PF02653">
    <property type="entry name" value="BPD_transp_2"/>
    <property type="match status" value="1"/>
</dbReference>
<dbReference type="AlphaFoldDB" id="F4LKR5"/>
<evidence type="ECO:0000256" key="2">
    <source>
        <dbReference type="ARBA" id="ARBA00022475"/>
    </source>
</evidence>
<evidence type="ECO:0000256" key="3">
    <source>
        <dbReference type="ARBA" id="ARBA00022692"/>
    </source>
</evidence>
<organism evidence="7 8">
    <name type="scientific">Treponema brennaborense (strain DSM 12168 / CIP 105900 / DD5/3)</name>
    <dbReference type="NCBI Taxonomy" id="906968"/>
    <lineage>
        <taxon>Bacteria</taxon>
        <taxon>Pseudomonadati</taxon>
        <taxon>Spirochaetota</taxon>
        <taxon>Spirochaetia</taxon>
        <taxon>Spirochaetales</taxon>
        <taxon>Treponemataceae</taxon>
        <taxon>Treponema</taxon>
    </lineage>
</organism>
<dbReference type="OrthoDB" id="45037at2"/>
<accession>F4LKR5</accession>
<reference evidence="8" key="1">
    <citation type="submission" date="2011-04" db="EMBL/GenBank/DDBJ databases">
        <title>The complete genome of Treponema brennaborense DSM 12168.</title>
        <authorList>
            <person name="Lucas S."/>
            <person name="Han J."/>
            <person name="Lapidus A."/>
            <person name="Bruce D."/>
            <person name="Goodwin L."/>
            <person name="Pitluck S."/>
            <person name="Peters L."/>
            <person name="Kyrpides N."/>
            <person name="Mavromatis K."/>
            <person name="Ivanova N."/>
            <person name="Mikhailova N."/>
            <person name="Pagani I."/>
            <person name="Teshima H."/>
            <person name="Detter J.C."/>
            <person name="Tapia R."/>
            <person name="Han C."/>
            <person name="Land M."/>
            <person name="Hauser L."/>
            <person name="Markowitz V."/>
            <person name="Cheng J.-F."/>
            <person name="Hugenholtz P."/>
            <person name="Woyke T."/>
            <person name="Wu D."/>
            <person name="Gronow S."/>
            <person name="Wellnitz S."/>
            <person name="Brambilla E."/>
            <person name="Klenk H.-P."/>
            <person name="Eisen J.A."/>
        </authorList>
    </citation>
    <scope>NUCLEOTIDE SEQUENCE [LARGE SCALE GENOMIC DNA]</scope>
    <source>
        <strain evidence="8">DSM 12168 / CIP 105900 / DD5/3</strain>
    </source>
</reference>
<dbReference type="HOGENOM" id="CLU_040769_0_1_12"/>
<dbReference type="GO" id="GO:0005886">
    <property type="term" value="C:plasma membrane"/>
    <property type="evidence" value="ECO:0007669"/>
    <property type="project" value="UniProtKB-SubCell"/>
</dbReference>
<protein>
    <submittedName>
        <fullName evidence="7">ABC-type transporter, integral membrane subunit</fullName>
    </submittedName>
</protein>
<dbReference type="GO" id="GO:0022857">
    <property type="term" value="F:transmembrane transporter activity"/>
    <property type="evidence" value="ECO:0007669"/>
    <property type="project" value="InterPro"/>
</dbReference>
<evidence type="ECO:0000256" key="5">
    <source>
        <dbReference type="ARBA" id="ARBA00023136"/>
    </source>
</evidence>
<dbReference type="PANTHER" id="PTHR47089:SF1">
    <property type="entry name" value="GUANOSINE ABC TRANSPORTER PERMEASE PROTEIN NUPP"/>
    <property type="match status" value="1"/>
</dbReference>
<name>F4LKR5_TREBD</name>
<evidence type="ECO:0000313" key="8">
    <source>
        <dbReference type="Proteomes" id="UP000006546"/>
    </source>
</evidence>
<dbReference type="Proteomes" id="UP000006546">
    <property type="component" value="Chromosome"/>
</dbReference>
<proteinExistence type="predicted"/>
<dbReference type="PANTHER" id="PTHR47089">
    <property type="entry name" value="ABC TRANSPORTER, PERMEASE PROTEIN"/>
    <property type="match status" value="1"/>
</dbReference>
<comment type="subcellular location">
    <subcellularLocation>
        <location evidence="1">Cell membrane</location>
        <topology evidence="1">Multi-pass membrane protein</topology>
    </subcellularLocation>
</comment>
<feature type="transmembrane region" description="Helical" evidence="6">
    <location>
        <begin position="323"/>
        <end position="342"/>
    </location>
</feature>
<feature type="transmembrane region" description="Helical" evidence="6">
    <location>
        <begin position="192"/>
        <end position="211"/>
    </location>
</feature>
<dbReference type="InterPro" id="IPR001851">
    <property type="entry name" value="ABC_transp_permease"/>
</dbReference>
<feature type="transmembrane region" description="Helical" evidence="6">
    <location>
        <begin position="12"/>
        <end position="37"/>
    </location>
</feature>
<feature type="transmembrane region" description="Helical" evidence="6">
    <location>
        <begin position="57"/>
        <end position="75"/>
    </location>
</feature>
<keyword evidence="3 6" id="KW-0812">Transmembrane</keyword>
<feature type="transmembrane region" description="Helical" evidence="6">
    <location>
        <begin position="82"/>
        <end position="102"/>
    </location>
</feature>
<keyword evidence="8" id="KW-1185">Reference proteome</keyword>
<evidence type="ECO:0000313" key="7">
    <source>
        <dbReference type="EMBL" id="AEE15526.1"/>
    </source>
</evidence>
<dbReference type="eggNOG" id="COG4603">
    <property type="taxonomic scope" value="Bacteria"/>
</dbReference>
<gene>
    <name evidence="7" type="ordered locus">Trebr_0068</name>
</gene>
<keyword evidence="2" id="KW-1003">Cell membrane</keyword>
<dbReference type="CDD" id="cd06580">
    <property type="entry name" value="TM_PBP1_transp_TpRbsC_like"/>
    <property type="match status" value="1"/>
</dbReference>
<feature type="transmembrane region" description="Helical" evidence="6">
    <location>
        <begin position="108"/>
        <end position="131"/>
    </location>
</feature>
<dbReference type="STRING" id="906968.Trebr_0068"/>
<dbReference type="KEGG" id="tbe:Trebr_0068"/>
<feature type="transmembrane region" description="Helical" evidence="6">
    <location>
        <begin position="280"/>
        <end position="303"/>
    </location>
</feature>
<dbReference type="EMBL" id="CP002696">
    <property type="protein sequence ID" value="AEE15526.1"/>
    <property type="molecule type" value="Genomic_DNA"/>
</dbReference>
<sequence length="347" mass="36740">MMSRKRTGREFLVGLLAVILGLFVGGILMLCTGNNPFSGYLFLFKGGLMSVERIGDTFAMATPLVLTGLSVAFAFRTGLFNIGTSGQVLCGGLCATMIGLTVPLPKPVLLMMMFAAAFAAGGVWGAVSGFLKARFNVHEVVSGIMLNWIAYWIVYYVVPAYFKGSFETESRHITAGASLKVNWLTALFDGSYINLGIFIALAAVVCTAVVLNRTTLGYQLKAVGFNRFCAEYGGIEVNRNIVASMVISGALSGVAGFCLYCGYSSTIQIGVMPSQGFDGIAVALLGATAPAGVVLSALFFGILQSGKGFMNAMTDIPPEIGDTIIAVIIYFSATSVMIRRFLAKIGR</sequence>
<feature type="transmembrane region" description="Helical" evidence="6">
    <location>
        <begin position="143"/>
        <end position="162"/>
    </location>
</feature>
<evidence type="ECO:0000256" key="4">
    <source>
        <dbReference type="ARBA" id="ARBA00022989"/>
    </source>
</evidence>
<evidence type="ECO:0000256" key="1">
    <source>
        <dbReference type="ARBA" id="ARBA00004651"/>
    </source>
</evidence>
<evidence type="ECO:0000256" key="6">
    <source>
        <dbReference type="SAM" id="Phobius"/>
    </source>
</evidence>
<keyword evidence="5 6" id="KW-0472">Membrane</keyword>